<dbReference type="InterPro" id="IPR038657">
    <property type="entry name" value="Ribosomal_bL19_sf"/>
</dbReference>
<proteinExistence type="inferred from homology"/>
<dbReference type="EMBL" id="LR899014">
    <property type="protein sequence ID" value="CAD7093784.1"/>
    <property type="molecule type" value="Genomic_DNA"/>
</dbReference>
<dbReference type="PANTHER" id="PTHR15680">
    <property type="entry name" value="RIBOSOMAL PROTEIN L19"/>
    <property type="match status" value="1"/>
</dbReference>
<dbReference type="InterPro" id="IPR001857">
    <property type="entry name" value="Ribosomal_bL19"/>
</dbReference>
<keyword evidence="4" id="KW-0689">Ribosomal protein</keyword>
<dbReference type="FunFam" id="2.30.30.790:FF:000002">
    <property type="entry name" value="39S ribosomal protein L19, mitochondrial"/>
    <property type="match status" value="1"/>
</dbReference>
<evidence type="ECO:0000256" key="3">
    <source>
        <dbReference type="ARBA" id="ARBA00022946"/>
    </source>
</evidence>
<dbReference type="OMA" id="IHEIQVV"/>
<evidence type="ECO:0000256" key="2">
    <source>
        <dbReference type="ARBA" id="ARBA00005781"/>
    </source>
</evidence>
<dbReference type="SUPFAM" id="SSF50104">
    <property type="entry name" value="Translation proteins SH3-like domain"/>
    <property type="match status" value="1"/>
</dbReference>
<evidence type="ECO:0000313" key="11">
    <source>
        <dbReference type="Proteomes" id="UP000594454"/>
    </source>
</evidence>
<accession>A0A7R8Z1P0</accession>
<dbReference type="OrthoDB" id="432645at2759"/>
<comment type="similarity">
    <text evidence="2">Belongs to the bacterial ribosomal protein bL19 family.</text>
</comment>
<dbReference type="InterPro" id="IPR008991">
    <property type="entry name" value="Translation_prot_SH3-like_sf"/>
</dbReference>
<keyword evidence="6" id="KW-0687">Ribonucleoprotein</keyword>
<dbReference type="GO" id="GO:0003735">
    <property type="term" value="F:structural constituent of ribosome"/>
    <property type="evidence" value="ECO:0007669"/>
    <property type="project" value="InterPro"/>
</dbReference>
<dbReference type="GO" id="GO:0006412">
    <property type="term" value="P:translation"/>
    <property type="evidence" value="ECO:0007669"/>
    <property type="project" value="InterPro"/>
</dbReference>
<keyword evidence="5" id="KW-0496">Mitochondrion</keyword>
<dbReference type="GO" id="GO:0005762">
    <property type="term" value="C:mitochondrial large ribosomal subunit"/>
    <property type="evidence" value="ECO:0007669"/>
    <property type="project" value="TreeGrafter"/>
</dbReference>
<dbReference type="FunCoup" id="A0A7R8Z1P0">
    <property type="interactions" value="832"/>
</dbReference>
<evidence type="ECO:0000256" key="8">
    <source>
        <dbReference type="ARBA" id="ARBA00035359"/>
    </source>
</evidence>
<dbReference type="Pfam" id="PF01245">
    <property type="entry name" value="Ribosomal_L19"/>
    <property type="match status" value="1"/>
</dbReference>
<evidence type="ECO:0000256" key="7">
    <source>
        <dbReference type="ARBA" id="ARBA00035288"/>
    </source>
</evidence>
<evidence type="ECO:0000256" key="9">
    <source>
        <dbReference type="SAM" id="MobiDB-lite"/>
    </source>
</evidence>
<dbReference type="PANTHER" id="PTHR15680:SF9">
    <property type="entry name" value="LARGE RIBOSOMAL SUBUNIT PROTEIN BL19M"/>
    <property type="match status" value="1"/>
</dbReference>
<evidence type="ECO:0000256" key="6">
    <source>
        <dbReference type="ARBA" id="ARBA00023274"/>
    </source>
</evidence>
<evidence type="ECO:0000256" key="4">
    <source>
        <dbReference type="ARBA" id="ARBA00022980"/>
    </source>
</evidence>
<feature type="region of interest" description="Disordered" evidence="9">
    <location>
        <begin position="25"/>
        <end position="57"/>
    </location>
</feature>
<dbReference type="AlphaFoldDB" id="A0A7R8Z1P0"/>
<comment type="subcellular location">
    <subcellularLocation>
        <location evidence="1">Mitochondrion</location>
    </subcellularLocation>
</comment>
<reference evidence="10 11" key="1">
    <citation type="submission" date="2020-11" db="EMBL/GenBank/DDBJ databases">
        <authorList>
            <person name="Wallbank WR R."/>
            <person name="Pardo Diaz C."/>
            <person name="Kozak K."/>
            <person name="Martin S."/>
            <person name="Jiggins C."/>
            <person name="Moest M."/>
            <person name="Warren A I."/>
            <person name="Generalovic N T."/>
            <person name="Byers J.R.P. K."/>
            <person name="Montejo-Kovacevich G."/>
            <person name="Yen C E."/>
        </authorList>
    </citation>
    <scope>NUCLEOTIDE SEQUENCE [LARGE SCALE GENOMIC DNA]</scope>
</reference>
<evidence type="ECO:0000256" key="5">
    <source>
        <dbReference type="ARBA" id="ARBA00023128"/>
    </source>
</evidence>
<evidence type="ECO:0000313" key="10">
    <source>
        <dbReference type="EMBL" id="CAD7093784.1"/>
    </source>
</evidence>
<keyword evidence="11" id="KW-1185">Reference proteome</keyword>
<name>A0A7R8Z1P0_HERIL</name>
<evidence type="ECO:0000256" key="1">
    <source>
        <dbReference type="ARBA" id="ARBA00004173"/>
    </source>
</evidence>
<gene>
    <name evidence="10" type="ORF">HERILL_LOCUS16047</name>
</gene>
<keyword evidence="3" id="KW-0809">Transit peptide</keyword>
<protein>
    <recommendedName>
        <fullName evidence="7">Large ribosomal subunit protein bL19m</fullName>
    </recommendedName>
    <alternativeName>
        <fullName evidence="8">39S ribosomal protein L19, mitochondrial</fullName>
    </alternativeName>
</protein>
<dbReference type="Gene3D" id="2.30.30.790">
    <property type="match status" value="1"/>
</dbReference>
<dbReference type="Proteomes" id="UP000594454">
    <property type="component" value="Chromosome 6"/>
</dbReference>
<sequence length="307" mass="36388">MNISSKVFQSAIINKTNVRRIASTVPRCSAQSERKVPLSSQAQTQSNSPSSSEQRKPVVPSEYRFVYPEFLPDPKLEWRNPIREKLERMDMLNRRKHIDIPEFYVGSIMAVTYSEPYSAGKVSRFVGICIDRDRCGLRARFILRNVIDFQGIEVEYEMYDPAIQKIEVLRLEKRLDDKLYYLRDALPEYSTFDVNMEPELLPEGAPVPVNDIKVKLRPRPWLERWERQNLKGVENIEEHLKEKHILKAKARETPWEKYDLMKQYRKTIPEEEQKEIYAEVYSQLHQLELARKKMKRKRTFIKPTKLA</sequence>
<dbReference type="InParanoid" id="A0A7R8Z1P0"/>
<feature type="compositionally biased region" description="Polar residues" evidence="9">
    <location>
        <begin position="38"/>
        <end position="52"/>
    </location>
</feature>
<organism evidence="10 11">
    <name type="scientific">Hermetia illucens</name>
    <name type="common">Black soldier fly</name>
    <dbReference type="NCBI Taxonomy" id="343691"/>
    <lineage>
        <taxon>Eukaryota</taxon>
        <taxon>Metazoa</taxon>
        <taxon>Ecdysozoa</taxon>
        <taxon>Arthropoda</taxon>
        <taxon>Hexapoda</taxon>
        <taxon>Insecta</taxon>
        <taxon>Pterygota</taxon>
        <taxon>Neoptera</taxon>
        <taxon>Endopterygota</taxon>
        <taxon>Diptera</taxon>
        <taxon>Brachycera</taxon>
        <taxon>Stratiomyomorpha</taxon>
        <taxon>Stratiomyidae</taxon>
        <taxon>Hermetiinae</taxon>
        <taxon>Hermetia</taxon>
    </lineage>
</organism>